<feature type="compositionally biased region" description="Basic residues" evidence="1">
    <location>
        <begin position="35"/>
        <end position="44"/>
    </location>
</feature>
<evidence type="ECO:0000313" key="3">
    <source>
        <dbReference type="Proteomes" id="UP000234681"/>
    </source>
</evidence>
<name>A6HX89_RAT</name>
<organism evidence="2 3">
    <name type="scientific">Rattus norvegicus</name>
    <name type="common">Rat</name>
    <dbReference type="NCBI Taxonomy" id="10116"/>
    <lineage>
        <taxon>Eukaryota</taxon>
        <taxon>Metazoa</taxon>
        <taxon>Chordata</taxon>
        <taxon>Craniata</taxon>
        <taxon>Vertebrata</taxon>
        <taxon>Euteleostomi</taxon>
        <taxon>Mammalia</taxon>
        <taxon>Eutheria</taxon>
        <taxon>Euarchontoglires</taxon>
        <taxon>Glires</taxon>
        <taxon>Rodentia</taxon>
        <taxon>Myomorpha</taxon>
        <taxon>Muroidea</taxon>
        <taxon>Muridae</taxon>
        <taxon>Murinae</taxon>
        <taxon>Rattus</taxon>
    </lineage>
</organism>
<feature type="region of interest" description="Disordered" evidence="1">
    <location>
        <begin position="1"/>
        <end position="63"/>
    </location>
</feature>
<evidence type="ECO:0000256" key="1">
    <source>
        <dbReference type="SAM" id="MobiDB-lite"/>
    </source>
</evidence>
<proteinExistence type="predicted"/>
<sequence length="124" mass="13917">MQSGLQDNGDYVPHGQQPQKSLSPHHYSCLEPRKLTAHRQRRRASFAGPAQGKSNCAGPTLKPRRRAAKSCWELAHCGLRLNANTTLYPVCLSQRQYYYYHHSSNEHTEALGGHGANLRSQCCD</sequence>
<dbReference type="EMBL" id="CH473953">
    <property type="protein sequence ID" value="EDM11820.1"/>
    <property type="molecule type" value="Genomic_DNA"/>
</dbReference>
<reference evidence="3" key="1">
    <citation type="submission" date="2005-09" db="EMBL/GenBank/DDBJ databases">
        <authorList>
            <person name="Mural R.J."/>
            <person name="Li P.W."/>
            <person name="Adams M.D."/>
            <person name="Amanatides P.G."/>
            <person name="Baden-Tillson H."/>
            <person name="Barnstead M."/>
            <person name="Chin S.H."/>
            <person name="Dew I."/>
            <person name="Evans C.A."/>
            <person name="Ferriera S."/>
            <person name="Flanigan M."/>
            <person name="Fosler C."/>
            <person name="Glodek A."/>
            <person name="Gu Z."/>
            <person name="Holt R.A."/>
            <person name="Jennings D."/>
            <person name="Kraft C.L."/>
            <person name="Lu F."/>
            <person name="Nguyen T."/>
            <person name="Nusskern D.R."/>
            <person name="Pfannkoch C.M."/>
            <person name="Sitter C."/>
            <person name="Sutton G.G."/>
            <person name="Venter J.C."/>
            <person name="Wang Z."/>
            <person name="Woodage T."/>
            <person name="Zheng X.H."/>
            <person name="Zhong F."/>
        </authorList>
    </citation>
    <scope>NUCLEOTIDE SEQUENCE [LARGE SCALE GENOMIC DNA]</scope>
    <source>
        <strain>BN</strain>
        <strain evidence="3">Sprague-Dawley</strain>
    </source>
</reference>
<dbReference type="Proteomes" id="UP000234681">
    <property type="component" value="Chromosome 1"/>
</dbReference>
<gene>
    <name evidence="2" type="ORF">rCG_48032</name>
</gene>
<dbReference type="AlphaFoldDB" id="A6HX89"/>
<accession>A6HX89</accession>
<evidence type="ECO:0000313" key="2">
    <source>
        <dbReference type="EMBL" id="EDM11820.1"/>
    </source>
</evidence>
<protein>
    <submittedName>
        <fullName evidence="2">RCG48032</fullName>
    </submittedName>
</protein>